<evidence type="ECO:0000259" key="1">
    <source>
        <dbReference type="Pfam" id="PF01425"/>
    </source>
</evidence>
<dbReference type="RefSeq" id="WP_058290377.1">
    <property type="nucleotide sequence ID" value="NZ_CYSD01000037.1"/>
</dbReference>
<dbReference type="STRING" id="928856.SAMN04488049_101383"/>
<dbReference type="AlphaFoldDB" id="A0A0P1GD40"/>
<accession>A0A0P1GD40</accession>
<dbReference type="InterPro" id="IPR023631">
    <property type="entry name" value="Amidase_dom"/>
</dbReference>
<dbReference type="Gene3D" id="3.90.1300.10">
    <property type="entry name" value="Amidase signature (AS) domain"/>
    <property type="match status" value="1"/>
</dbReference>
<protein>
    <submittedName>
        <fullName evidence="2">Glutamyl-tRNA(Gln) amidotransferase subunit A</fullName>
        <ecNumber evidence="2">6.3.5.-</ecNumber>
    </submittedName>
</protein>
<dbReference type="EC" id="6.3.5.-" evidence="2"/>
<dbReference type="InterPro" id="IPR000120">
    <property type="entry name" value="Amidase"/>
</dbReference>
<dbReference type="PROSITE" id="PS00571">
    <property type="entry name" value="AMIDASES"/>
    <property type="match status" value="1"/>
</dbReference>
<organism evidence="2 3">
    <name type="scientific">Tritonibacter multivorans</name>
    <dbReference type="NCBI Taxonomy" id="928856"/>
    <lineage>
        <taxon>Bacteria</taxon>
        <taxon>Pseudomonadati</taxon>
        <taxon>Pseudomonadota</taxon>
        <taxon>Alphaproteobacteria</taxon>
        <taxon>Rhodobacterales</taxon>
        <taxon>Paracoccaceae</taxon>
        <taxon>Tritonibacter</taxon>
    </lineage>
</organism>
<feature type="domain" description="Amidase" evidence="1">
    <location>
        <begin position="24"/>
        <end position="431"/>
    </location>
</feature>
<dbReference type="GO" id="GO:0016740">
    <property type="term" value="F:transferase activity"/>
    <property type="evidence" value="ECO:0007669"/>
    <property type="project" value="UniProtKB-KW"/>
</dbReference>
<dbReference type="PANTHER" id="PTHR11895:SF176">
    <property type="entry name" value="AMIDASE AMID-RELATED"/>
    <property type="match status" value="1"/>
</dbReference>
<sequence length="442" mass="45310">MDISSQSAAELGRGIAAGEIDPVDLTEAYLDRMANHPDAARIYSAVTAERARAEAVAARDRAKAGLRLSLLDGVPVSWKDLFDSAGTATESGSALLEGRVPDHDAQVLVNATALGSVCLGKTHMSELAFSGLGVNPITATPPCVNDAGAAPGGSSSGAAASVAFGLAPAAVGSDTGGSVRIPAAWNDLVGLKTTSGRVSLEGTVPLCLKFDTVGPITRTVEDAALMLALIEGQAKPADLRGATLDGARFANLVTLAQDDLAPEVAGAHAAALEKLRAAGATIVDLEVPELAEAMALSGVLYTTEAYGLWKPVIEAAPEKMFPEILARFRAGADHSGVDYVAAWAKLDLCRQAWDAAVAGFDAVLTPTAPILPPNIARLETDHEYYVRANLLALRNTRIGNLMGLSGLSLPTGVPSCGLQLLGVPDGEEALLRIGVAAEAALA</sequence>
<dbReference type="InterPro" id="IPR020556">
    <property type="entry name" value="Amidase_CS"/>
</dbReference>
<dbReference type="OrthoDB" id="9811471at2"/>
<dbReference type="Proteomes" id="UP000052022">
    <property type="component" value="Unassembled WGS sequence"/>
</dbReference>
<gene>
    <name evidence="2" type="primary">gatA_1</name>
    <name evidence="2" type="ORF">TRM7557_02335</name>
</gene>
<keyword evidence="2" id="KW-0808">Transferase</keyword>
<dbReference type="Pfam" id="PF01425">
    <property type="entry name" value="Amidase"/>
    <property type="match status" value="1"/>
</dbReference>
<proteinExistence type="predicted"/>
<dbReference type="PANTHER" id="PTHR11895">
    <property type="entry name" value="TRANSAMIDASE"/>
    <property type="match status" value="1"/>
</dbReference>
<keyword evidence="3" id="KW-1185">Reference proteome</keyword>
<dbReference type="InterPro" id="IPR036928">
    <property type="entry name" value="AS_sf"/>
</dbReference>
<dbReference type="SUPFAM" id="SSF75304">
    <property type="entry name" value="Amidase signature (AS) enzymes"/>
    <property type="match status" value="1"/>
</dbReference>
<keyword evidence="2" id="KW-0436">Ligase</keyword>
<reference evidence="2 3" key="1">
    <citation type="submission" date="2015-09" db="EMBL/GenBank/DDBJ databases">
        <authorList>
            <consortium name="Swine Surveillance"/>
        </authorList>
    </citation>
    <scope>NUCLEOTIDE SEQUENCE [LARGE SCALE GENOMIC DNA]</scope>
    <source>
        <strain evidence="2 3">CECT 7557</strain>
    </source>
</reference>
<dbReference type="EMBL" id="CYSD01000037">
    <property type="protein sequence ID" value="CUH79315.1"/>
    <property type="molecule type" value="Genomic_DNA"/>
</dbReference>
<evidence type="ECO:0000313" key="2">
    <source>
        <dbReference type="EMBL" id="CUH79315.1"/>
    </source>
</evidence>
<name>A0A0P1GD40_9RHOB</name>
<dbReference type="GO" id="GO:0016874">
    <property type="term" value="F:ligase activity"/>
    <property type="evidence" value="ECO:0007669"/>
    <property type="project" value="UniProtKB-KW"/>
</dbReference>
<evidence type="ECO:0000313" key="3">
    <source>
        <dbReference type="Proteomes" id="UP000052022"/>
    </source>
</evidence>